<dbReference type="Proteomes" id="UP000324585">
    <property type="component" value="Unassembled WGS sequence"/>
</dbReference>
<proteinExistence type="inferred from homology"/>
<dbReference type="Pfam" id="PF00694">
    <property type="entry name" value="Aconitase_C"/>
    <property type="match status" value="1"/>
</dbReference>
<comment type="similarity">
    <text evidence="1">Belongs to the LeuD family. LeuD type 2 subfamily.</text>
</comment>
<dbReference type="GO" id="GO:0016836">
    <property type="term" value="F:hydro-lyase activity"/>
    <property type="evidence" value="ECO:0007669"/>
    <property type="project" value="InterPro"/>
</dbReference>
<dbReference type="InterPro" id="IPR033940">
    <property type="entry name" value="IPMI_Swivel"/>
</dbReference>
<dbReference type="EMBL" id="VRMN01000001">
    <property type="protein sequence ID" value="KAA8498454.1"/>
    <property type="molecule type" value="Genomic_DNA"/>
</dbReference>
<organism evidence="4 5">
    <name type="scientific">Porphyridium purpureum</name>
    <name type="common">Red alga</name>
    <name type="synonym">Porphyridium cruentum</name>
    <dbReference type="NCBI Taxonomy" id="35688"/>
    <lineage>
        <taxon>Eukaryota</taxon>
        <taxon>Rhodophyta</taxon>
        <taxon>Bangiophyceae</taxon>
        <taxon>Porphyridiales</taxon>
        <taxon>Porphyridiaceae</taxon>
        <taxon>Porphyridium</taxon>
    </lineage>
</organism>
<gene>
    <name evidence="4" type="ORF">FVE85_6039</name>
</gene>
<dbReference type="InterPro" id="IPR000573">
    <property type="entry name" value="AconitaseA/IPMdHydase_ssu_swvl"/>
</dbReference>
<name>A0A5J4Z638_PORPP</name>
<dbReference type="InterPro" id="IPR015928">
    <property type="entry name" value="Aconitase/3IPM_dehydase_swvl"/>
</dbReference>
<evidence type="ECO:0000256" key="1">
    <source>
        <dbReference type="ARBA" id="ARBA00009869"/>
    </source>
</evidence>
<dbReference type="AlphaFoldDB" id="A0A5J4Z638"/>
<dbReference type="SUPFAM" id="SSF52016">
    <property type="entry name" value="LeuD/IlvD-like"/>
    <property type="match status" value="1"/>
</dbReference>
<evidence type="ECO:0000256" key="2">
    <source>
        <dbReference type="ARBA" id="ARBA00023239"/>
    </source>
</evidence>
<protein>
    <submittedName>
        <fullName evidence="4">3-isopropylmalate dehydratase small subunit 3</fullName>
    </submittedName>
</protein>
<evidence type="ECO:0000313" key="5">
    <source>
        <dbReference type="Proteomes" id="UP000324585"/>
    </source>
</evidence>
<dbReference type="NCBIfam" id="TIGR02087">
    <property type="entry name" value="LEUD_arch"/>
    <property type="match status" value="1"/>
</dbReference>
<dbReference type="PANTHER" id="PTHR43345">
    <property type="entry name" value="3-ISOPROPYLMALATE DEHYDRATASE SMALL SUBUNIT 2-RELATED-RELATED"/>
    <property type="match status" value="1"/>
</dbReference>
<reference evidence="5" key="1">
    <citation type="journal article" date="2019" name="Nat. Commun.">
        <title>Expansion of phycobilisome linker gene families in mesophilic red algae.</title>
        <authorList>
            <person name="Lee J."/>
            <person name="Kim D."/>
            <person name="Bhattacharya D."/>
            <person name="Yoon H.S."/>
        </authorList>
    </citation>
    <scope>NUCLEOTIDE SEQUENCE [LARGE SCALE GENOMIC DNA]</scope>
    <source>
        <strain evidence="5">CCMP 1328</strain>
    </source>
</reference>
<accession>A0A5J4Z638</accession>
<dbReference type="Gene3D" id="3.20.19.10">
    <property type="entry name" value="Aconitase, domain 4"/>
    <property type="match status" value="1"/>
</dbReference>
<evidence type="ECO:0000313" key="4">
    <source>
        <dbReference type="EMBL" id="KAA8498454.1"/>
    </source>
</evidence>
<dbReference type="PANTHER" id="PTHR43345:SF2">
    <property type="entry name" value="3-ISOPROPYLMALATE DEHYDRATASE SMALL SUBUNIT 1"/>
    <property type="match status" value="1"/>
</dbReference>
<dbReference type="CDD" id="cd01577">
    <property type="entry name" value="IPMI_Swivel"/>
    <property type="match status" value="1"/>
</dbReference>
<keyword evidence="5" id="KW-1185">Reference proteome</keyword>
<dbReference type="OrthoDB" id="10262323at2759"/>
<dbReference type="InterPro" id="IPR050075">
    <property type="entry name" value="LeuD"/>
</dbReference>
<feature type="domain" description="Aconitase A/isopropylmalate dehydratase small subunit swivel" evidence="3">
    <location>
        <begin position="129"/>
        <end position="174"/>
    </location>
</feature>
<sequence length="243" mass="26339">MSSAFVVQGVVDARAHAQTRSRIAARCVSACARAAVARRGSQLRMVSMDEVCEVGRKKNDGNGIKGKVFVVGENIDTDQIIPAEYLTLVPSVPDEYQKLGSYAMIGLPDKLYPTRYVRDDGSMRTDYPIIIAGPNFGCGSSREHAPIAIGACGGKAVVAESYARIFFRNCSATGELYPWETPTPLTDKFKTGDEARIDFETETITNLTTGERFPLNPLGDVEPVVDAGGLFEYARRSGMISKA</sequence>
<dbReference type="OMA" id="NCINLGV"/>
<evidence type="ECO:0000259" key="3">
    <source>
        <dbReference type="Pfam" id="PF00694"/>
    </source>
</evidence>
<comment type="caution">
    <text evidence="4">The sequence shown here is derived from an EMBL/GenBank/DDBJ whole genome shotgun (WGS) entry which is preliminary data.</text>
</comment>
<dbReference type="InterPro" id="IPR011827">
    <property type="entry name" value="LeuD_type2/HacB/DmdB"/>
</dbReference>
<keyword evidence="2" id="KW-0456">Lyase</keyword>